<proteinExistence type="predicted"/>
<organism evidence="1 2">
    <name type="scientific">Rhizobium gallicum</name>
    <dbReference type="NCBI Taxonomy" id="56730"/>
    <lineage>
        <taxon>Bacteria</taxon>
        <taxon>Pseudomonadati</taxon>
        <taxon>Pseudomonadota</taxon>
        <taxon>Alphaproteobacteria</taxon>
        <taxon>Hyphomicrobiales</taxon>
        <taxon>Rhizobiaceae</taxon>
        <taxon>Rhizobium/Agrobacterium group</taxon>
        <taxon>Rhizobium</taxon>
    </lineage>
</organism>
<protein>
    <submittedName>
        <fullName evidence="1">Uncharacterized protein</fullName>
    </submittedName>
</protein>
<sequence>MPSSFATCGGLEQYPTQDPTMSRFDERWFLAPLRTFKKNMVAACFQNLSLPMNANNPS</sequence>
<gene>
    <name evidence="1" type="ORF">IE4872_CH00872</name>
</gene>
<reference evidence="1 2" key="1">
    <citation type="submission" date="2016-09" db="EMBL/GenBank/DDBJ databases">
        <title>The complete genome sequences of Rhizobium gallicum, symbiovars gallicum and phaseoli, symbionts associated to common bean (Phaseolus vulgaris).</title>
        <authorList>
            <person name="Bustos P."/>
            <person name="Santamaria R.I."/>
            <person name="Perez-Carrascal O.M."/>
            <person name="Juarez S."/>
            <person name="Lozano L."/>
            <person name="Martinez-Flores I."/>
            <person name="Martinez-Romero E."/>
            <person name="Cevallos M."/>
            <person name="Romero D."/>
            <person name="Davila G."/>
            <person name="Gonzalez V."/>
        </authorList>
    </citation>
    <scope>NUCLEOTIDE SEQUENCE [LARGE SCALE GENOMIC DNA]</scope>
    <source>
        <strain evidence="1 2">IE4872</strain>
    </source>
</reference>
<name>A0A1L5NF54_9HYPH</name>
<dbReference type="AlphaFoldDB" id="A0A1L5NF54"/>
<dbReference type="STRING" id="56730.IE4872_CH00872"/>
<accession>A0A1L5NF54</accession>
<evidence type="ECO:0000313" key="1">
    <source>
        <dbReference type="EMBL" id="APO66526.1"/>
    </source>
</evidence>
<evidence type="ECO:0000313" key="2">
    <source>
        <dbReference type="Proteomes" id="UP000184749"/>
    </source>
</evidence>
<dbReference type="Proteomes" id="UP000184749">
    <property type="component" value="Chromosome"/>
</dbReference>
<dbReference type="EMBL" id="CP017101">
    <property type="protein sequence ID" value="APO66526.1"/>
    <property type="molecule type" value="Genomic_DNA"/>
</dbReference>